<dbReference type="EMBL" id="JACGWM010000007">
    <property type="protein sequence ID" value="KAL0362434.1"/>
    <property type="molecule type" value="Genomic_DNA"/>
</dbReference>
<reference evidence="2" key="2">
    <citation type="journal article" date="2024" name="Plant">
        <title>Genomic evolution and insights into agronomic trait innovations of Sesamum species.</title>
        <authorList>
            <person name="Miao H."/>
            <person name="Wang L."/>
            <person name="Qu L."/>
            <person name="Liu H."/>
            <person name="Sun Y."/>
            <person name="Le M."/>
            <person name="Wang Q."/>
            <person name="Wei S."/>
            <person name="Zheng Y."/>
            <person name="Lin W."/>
            <person name="Duan Y."/>
            <person name="Cao H."/>
            <person name="Xiong S."/>
            <person name="Wang X."/>
            <person name="Wei L."/>
            <person name="Li C."/>
            <person name="Ma Q."/>
            <person name="Ju M."/>
            <person name="Zhao R."/>
            <person name="Li G."/>
            <person name="Mu C."/>
            <person name="Tian Q."/>
            <person name="Mei H."/>
            <person name="Zhang T."/>
            <person name="Gao T."/>
            <person name="Zhang H."/>
        </authorList>
    </citation>
    <scope>NUCLEOTIDE SEQUENCE</scope>
    <source>
        <strain evidence="2">KEN8</strain>
    </source>
</reference>
<name>A0AAW2Q3V2_9LAMI</name>
<dbReference type="Pfam" id="PF07727">
    <property type="entry name" value="RVT_2"/>
    <property type="match status" value="1"/>
</dbReference>
<accession>A0AAW2Q3V2</accession>
<proteinExistence type="predicted"/>
<dbReference type="AlphaFoldDB" id="A0AAW2Q3V2"/>
<dbReference type="InterPro" id="IPR013103">
    <property type="entry name" value="RVT_2"/>
</dbReference>
<gene>
    <name evidence="2" type="ORF">Scaly_1198600</name>
</gene>
<feature type="domain" description="Reverse transcriptase Ty1/copia-type" evidence="1">
    <location>
        <begin position="6"/>
        <end position="59"/>
    </location>
</feature>
<comment type="caution">
    <text evidence="2">The sequence shown here is derived from an EMBL/GenBank/DDBJ whole genome shotgun (WGS) entry which is preliminary data.</text>
</comment>
<sequence length="160" mass="17546">MKTDDTIDKYKVKLVAKGYNQVESIDYGDSFSSLAKTVAVRIMLAIAASLNWSLRGINLGSQGLPRLTLYYLRFGVTKYFLMLEIARPSQGLAVTQSKYIKDILAGAGMSQAKAAITSLPTGLKFTSEVGNILPDPKPYRRLVGRLLYLGVTRPDSHASQ</sequence>
<reference evidence="2" key="1">
    <citation type="submission" date="2020-06" db="EMBL/GenBank/DDBJ databases">
        <authorList>
            <person name="Li T."/>
            <person name="Hu X."/>
            <person name="Zhang T."/>
            <person name="Song X."/>
            <person name="Zhang H."/>
            <person name="Dai N."/>
            <person name="Sheng W."/>
            <person name="Hou X."/>
            <person name="Wei L."/>
        </authorList>
    </citation>
    <scope>NUCLEOTIDE SEQUENCE</scope>
    <source>
        <strain evidence="2">KEN8</strain>
        <tissue evidence="2">Leaf</tissue>
    </source>
</reference>
<evidence type="ECO:0000313" key="2">
    <source>
        <dbReference type="EMBL" id="KAL0362434.1"/>
    </source>
</evidence>
<evidence type="ECO:0000259" key="1">
    <source>
        <dbReference type="Pfam" id="PF07727"/>
    </source>
</evidence>
<protein>
    <submittedName>
        <fullName evidence="2">Retrovirus-related Pol polyprotein from transposon RE1</fullName>
    </submittedName>
</protein>
<organism evidence="2">
    <name type="scientific">Sesamum calycinum</name>
    <dbReference type="NCBI Taxonomy" id="2727403"/>
    <lineage>
        <taxon>Eukaryota</taxon>
        <taxon>Viridiplantae</taxon>
        <taxon>Streptophyta</taxon>
        <taxon>Embryophyta</taxon>
        <taxon>Tracheophyta</taxon>
        <taxon>Spermatophyta</taxon>
        <taxon>Magnoliopsida</taxon>
        <taxon>eudicotyledons</taxon>
        <taxon>Gunneridae</taxon>
        <taxon>Pentapetalae</taxon>
        <taxon>asterids</taxon>
        <taxon>lamiids</taxon>
        <taxon>Lamiales</taxon>
        <taxon>Pedaliaceae</taxon>
        <taxon>Sesamum</taxon>
    </lineage>
</organism>